<gene>
    <name evidence="2" type="ORF">NCTC10254_00130</name>
</gene>
<feature type="transmembrane region" description="Helical" evidence="1">
    <location>
        <begin position="46"/>
        <end position="67"/>
    </location>
</feature>
<evidence type="ECO:0000313" key="2">
    <source>
        <dbReference type="EMBL" id="SPW23772.1"/>
    </source>
</evidence>
<name>A0A448TI11_9CORY</name>
<reference evidence="2 3" key="1">
    <citation type="submission" date="2018-06" db="EMBL/GenBank/DDBJ databases">
        <authorList>
            <consortium name="Pathogen Informatics"/>
            <person name="Doyle S."/>
        </authorList>
    </citation>
    <scope>NUCLEOTIDE SEQUENCE [LARGE SCALE GENOMIC DNA]</scope>
    <source>
        <strain evidence="2 3">NCTC10254</strain>
    </source>
</reference>
<organism evidence="2 3">
    <name type="scientific">Corynebacterium matruchotii</name>
    <dbReference type="NCBI Taxonomy" id="43768"/>
    <lineage>
        <taxon>Bacteria</taxon>
        <taxon>Bacillati</taxon>
        <taxon>Actinomycetota</taxon>
        <taxon>Actinomycetes</taxon>
        <taxon>Mycobacteriales</taxon>
        <taxon>Corynebacteriaceae</taxon>
        <taxon>Corynebacterium</taxon>
    </lineage>
</organism>
<dbReference type="RefSeq" id="WP_040431762.1">
    <property type="nucleotide sequence ID" value="NZ_CAUSZY010000016.1"/>
</dbReference>
<keyword evidence="1" id="KW-0472">Membrane</keyword>
<evidence type="ECO:0000256" key="1">
    <source>
        <dbReference type="SAM" id="Phobius"/>
    </source>
</evidence>
<dbReference type="EMBL" id="UARK01000001">
    <property type="protein sequence ID" value="SPW23772.1"/>
    <property type="molecule type" value="Genomic_DNA"/>
</dbReference>
<proteinExistence type="predicted"/>
<sequence length="87" mass="9534">MSVLRQPQLVHSEYRFRTTMLFASLLCVLAVAIILGLVAFDSSGMMSTMVALSAVGLLVAGIVEFQVGFTTRERNRQEDQPSLSGNR</sequence>
<feature type="transmembrane region" description="Helical" evidence="1">
    <location>
        <begin position="21"/>
        <end position="40"/>
    </location>
</feature>
<keyword evidence="1" id="KW-1133">Transmembrane helix</keyword>
<keyword evidence="1" id="KW-0812">Transmembrane</keyword>
<dbReference type="GeneID" id="84573398"/>
<evidence type="ECO:0000313" key="3">
    <source>
        <dbReference type="Proteomes" id="UP000249886"/>
    </source>
</evidence>
<accession>A0A448TI11</accession>
<comment type="caution">
    <text evidence="2">The sequence shown here is derived from an EMBL/GenBank/DDBJ whole genome shotgun (WGS) entry which is preliminary data.</text>
</comment>
<dbReference type="Proteomes" id="UP000249886">
    <property type="component" value="Unassembled WGS sequence"/>
</dbReference>
<protein>
    <submittedName>
        <fullName evidence="2">Uncharacterized protein</fullName>
    </submittedName>
</protein>
<dbReference type="AlphaFoldDB" id="A0A448TI11"/>